<proteinExistence type="predicted"/>
<sequence>MREWERSGKLGAESEVVQVGNWVVLVGGLAGVATTVDADVEIQAAEQEAMAGEERVKEVGGSMAQDYED</sequence>
<keyword evidence="2" id="KW-1185">Reference proteome</keyword>
<dbReference type="Proteomes" id="UP001515480">
    <property type="component" value="Unassembled WGS sequence"/>
</dbReference>
<organism evidence="1 2">
    <name type="scientific">Prymnesium parvum</name>
    <name type="common">Toxic golden alga</name>
    <dbReference type="NCBI Taxonomy" id="97485"/>
    <lineage>
        <taxon>Eukaryota</taxon>
        <taxon>Haptista</taxon>
        <taxon>Haptophyta</taxon>
        <taxon>Prymnesiophyceae</taxon>
        <taxon>Prymnesiales</taxon>
        <taxon>Prymnesiaceae</taxon>
        <taxon>Prymnesium</taxon>
    </lineage>
</organism>
<gene>
    <name evidence="1" type="ORF">AB1Y20_013077</name>
</gene>
<evidence type="ECO:0000313" key="1">
    <source>
        <dbReference type="EMBL" id="KAL1500420.1"/>
    </source>
</evidence>
<name>A0AB34IME4_PRYPA</name>
<accession>A0AB34IME4</accession>
<dbReference type="EMBL" id="JBGBPQ010000023">
    <property type="protein sequence ID" value="KAL1500420.1"/>
    <property type="molecule type" value="Genomic_DNA"/>
</dbReference>
<reference evidence="1 2" key="1">
    <citation type="journal article" date="2024" name="Science">
        <title>Giant polyketide synthase enzymes in the biosynthesis of giant marine polyether toxins.</title>
        <authorList>
            <person name="Fallon T.R."/>
            <person name="Shende V.V."/>
            <person name="Wierzbicki I.H."/>
            <person name="Pendleton A.L."/>
            <person name="Watervoot N.F."/>
            <person name="Auber R.P."/>
            <person name="Gonzalez D.J."/>
            <person name="Wisecaver J.H."/>
            <person name="Moore B.S."/>
        </authorList>
    </citation>
    <scope>NUCLEOTIDE SEQUENCE [LARGE SCALE GENOMIC DNA]</scope>
    <source>
        <strain evidence="1 2">12B1</strain>
    </source>
</reference>
<evidence type="ECO:0000313" key="2">
    <source>
        <dbReference type="Proteomes" id="UP001515480"/>
    </source>
</evidence>
<protein>
    <submittedName>
        <fullName evidence="1">Uncharacterized protein</fullName>
    </submittedName>
</protein>
<comment type="caution">
    <text evidence="1">The sequence shown here is derived from an EMBL/GenBank/DDBJ whole genome shotgun (WGS) entry which is preliminary data.</text>
</comment>
<dbReference type="AlphaFoldDB" id="A0AB34IME4"/>